<protein>
    <submittedName>
        <fullName evidence="1">Uncharacterized protein</fullName>
    </submittedName>
</protein>
<proteinExistence type="predicted"/>
<dbReference type="Proteomes" id="UP000774958">
    <property type="component" value="Unassembled WGS sequence"/>
</dbReference>
<evidence type="ECO:0000313" key="2">
    <source>
        <dbReference type="Proteomes" id="UP000774958"/>
    </source>
</evidence>
<dbReference type="EMBL" id="JAIRBT010000001">
    <property type="protein sequence ID" value="MBZ6064671.1"/>
    <property type="molecule type" value="Genomic_DNA"/>
</dbReference>
<organism evidence="1 2">
    <name type="scientific">Aeromonas schubertii</name>
    <dbReference type="NCBI Taxonomy" id="652"/>
    <lineage>
        <taxon>Bacteria</taxon>
        <taxon>Pseudomonadati</taxon>
        <taxon>Pseudomonadota</taxon>
        <taxon>Gammaproteobacteria</taxon>
        <taxon>Aeromonadales</taxon>
        <taxon>Aeromonadaceae</taxon>
        <taxon>Aeromonas</taxon>
    </lineage>
</organism>
<comment type="caution">
    <text evidence="1">The sequence shown here is derived from an EMBL/GenBank/DDBJ whole genome shotgun (WGS) entry which is preliminary data.</text>
</comment>
<name>A0ABS7V6T6_9GAMM</name>
<dbReference type="RefSeq" id="WP_224161718.1">
    <property type="nucleotide sequence ID" value="NZ_JAIRBT010000001.1"/>
</dbReference>
<sequence>MSLRAEQEGLIPLPHLLFNRALVVADQAEPVVRVTTPRDGCYMEDHQGRRCTLRFQPRRQRQHWLAQLLSA</sequence>
<evidence type="ECO:0000313" key="1">
    <source>
        <dbReference type="EMBL" id="MBZ6064671.1"/>
    </source>
</evidence>
<gene>
    <name evidence="1" type="ORF">LA374_00365</name>
</gene>
<keyword evidence="2" id="KW-1185">Reference proteome</keyword>
<accession>A0ABS7V6T6</accession>
<reference evidence="1 2" key="1">
    <citation type="submission" date="2021-09" db="EMBL/GenBank/DDBJ databases">
        <title>Aeromonas schubertii isolated from Asian sea bass.</title>
        <authorList>
            <person name="Pinpimai K."/>
        </authorList>
    </citation>
    <scope>NUCLEOTIDE SEQUENCE [LARGE SCALE GENOMIC DNA]</scope>
    <source>
        <strain evidence="1 2">CHULA2021a</strain>
    </source>
</reference>